<dbReference type="Proteomes" id="UP001205861">
    <property type="component" value="Unassembled WGS sequence"/>
</dbReference>
<dbReference type="InterPro" id="IPR050260">
    <property type="entry name" value="FAD-bd_OxRdtase"/>
</dbReference>
<organism evidence="11 12">
    <name type="scientific">Massilia solisilvae</name>
    <dbReference type="NCBI Taxonomy" id="1811225"/>
    <lineage>
        <taxon>Bacteria</taxon>
        <taxon>Pseudomonadati</taxon>
        <taxon>Pseudomonadota</taxon>
        <taxon>Betaproteobacteria</taxon>
        <taxon>Burkholderiales</taxon>
        <taxon>Oxalobacteraceae</taxon>
        <taxon>Telluria group</taxon>
        <taxon>Massilia</taxon>
    </lineage>
</organism>
<dbReference type="RefSeq" id="WP_258857025.1">
    <property type="nucleotide sequence ID" value="NZ_JANUGV010000003.1"/>
</dbReference>
<dbReference type="PRINTS" id="PR00368">
    <property type="entry name" value="FADPNR"/>
</dbReference>
<evidence type="ECO:0000256" key="4">
    <source>
        <dbReference type="ARBA" id="ARBA00022490"/>
    </source>
</evidence>
<evidence type="ECO:0000256" key="6">
    <source>
        <dbReference type="ARBA" id="ARBA00022827"/>
    </source>
</evidence>
<keyword evidence="8" id="KW-0520">NAD</keyword>
<dbReference type="PRINTS" id="PR00411">
    <property type="entry name" value="PNDRDTASEI"/>
</dbReference>
<dbReference type="Gene3D" id="3.50.50.60">
    <property type="entry name" value="FAD/NAD(P)-binding domain"/>
    <property type="match status" value="2"/>
</dbReference>
<keyword evidence="12" id="KW-1185">Reference proteome</keyword>
<dbReference type="PANTHER" id="PTHR43429:SF3">
    <property type="entry name" value="NITRITE REDUCTASE [NAD(P)H]"/>
    <property type="match status" value="1"/>
</dbReference>
<reference evidence="11 12" key="1">
    <citation type="submission" date="2022-08" db="EMBL/GenBank/DDBJ databases">
        <title>Reclassification of Massilia species as members of the genera Telluria, Duganella, Pseudoduganella, Mokoshia gen. nov. and Zemynaea gen. nov. using orthogonal and non-orthogonal genome-based approaches.</title>
        <authorList>
            <person name="Bowman J.P."/>
        </authorList>
    </citation>
    <scope>NUCLEOTIDE SEQUENCE [LARGE SCALE GENOMIC DNA]</scope>
    <source>
        <strain evidence="11 12">JCM 31607</strain>
    </source>
</reference>
<protein>
    <submittedName>
        <fullName evidence="11">FAD-dependent oxidoreductase</fullName>
    </submittedName>
</protein>
<proteinExistence type="inferred from homology"/>
<keyword evidence="6" id="KW-0274">FAD</keyword>
<feature type="domain" description="FAD/NAD(P)-binding" evidence="9">
    <location>
        <begin position="5"/>
        <end position="287"/>
    </location>
</feature>
<accession>A0ABT2BLV0</accession>
<sequence>MDAPIIIVGAGMAAYSLAREFRKLDQATPLMLVAGDAGAAYAKPMLSNAFALGKDVPRIVSNDAATMATTLKAEVLTHTRVHVIDPATRTIDTDQGSFAYGKLVLALGADPIRLPLAGDGAGEVLSVNHLDDYRMLRERLEQAGPGARVAIIGAGLIGCEFAEDLAAAGYQVTLVDPNPRPLSALAAPTLSDALVRSWSGQPIGLRLGTTATSVVRGRAGLELKLADGGVVDADVVLSAVGLRPSVALAQQAGLVTRRGIVVDSLGQTSAPGVYALGDCAEYSVGGTAVVMPYVAPMMAAARAIAATLAGTPSAIAHRQEAVIVKTPSCKLALLPPPPGTPGAWISVADGARIVARFRDEDGVLRGFGLSQHTPALRGQLLSELGKRA</sequence>
<evidence type="ECO:0000259" key="10">
    <source>
        <dbReference type="Pfam" id="PF18113"/>
    </source>
</evidence>
<evidence type="ECO:0000313" key="12">
    <source>
        <dbReference type="Proteomes" id="UP001205861"/>
    </source>
</evidence>
<keyword evidence="4" id="KW-0963">Cytoplasm</keyword>
<evidence type="ECO:0000256" key="8">
    <source>
        <dbReference type="ARBA" id="ARBA00023027"/>
    </source>
</evidence>
<dbReference type="Pfam" id="PF18113">
    <property type="entry name" value="Rbx_binding"/>
    <property type="match status" value="1"/>
</dbReference>
<comment type="caution">
    <text evidence="11">The sequence shown here is derived from an EMBL/GenBank/DDBJ whole genome shotgun (WGS) entry which is preliminary data.</text>
</comment>
<comment type="subcellular location">
    <subcellularLocation>
        <location evidence="2">Cytoplasm</location>
    </subcellularLocation>
</comment>
<evidence type="ECO:0000256" key="3">
    <source>
        <dbReference type="ARBA" id="ARBA00006442"/>
    </source>
</evidence>
<evidence type="ECO:0000256" key="7">
    <source>
        <dbReference type="ARBA" id="ARBA00023002"/>
    </source>
</evidence>
<dbReference type="InterPro" id="IPR041364">
    <property type="entry name" value="Rbx-bd"/>
</dbReference>
<dbReference type="Gene3D" id="3.30.390.120">
    <property type="match status" value="1"/>
</dbReference>
<comment type="cofactor">
    <cofactor evidence="1">
        <name>FAD</name>
        <dbReference type="ChEBI" id="CHEBI:57692"/>
    </cofactor>
</comment>
<gene>
    <name evidence="11" type="ORF">NX773_14490</name>
</gene>
<evidence type="ECO:0000256" key="2">
    <source>
        <dbReference type="ARBA" id="ARBA00004496"/>
    </source>
</evidence>
<name>A0ABT2BLV0_9BURK</name>
<keyword evidence="5" id="KW-0285">Flavoprotein</keyword>
<dbReference type="InterPro" id="IPR023753">
    <property type="entry name" value="FAD/NAD-binding_dom"/>
</dbReference>
<evidence type="ECO:0000313" key="11">
    <source>
        <dbReference type="EMBL" id="MCS0609376.1"/>
    </source>
</evidence>
<dbReference type="PANTHER" id="PTHR43429">
    <property type="entry name" value="PYRIDINE NUCLEOTIDE-DISULFIDE OXIDOREDUCTASE DOMAIN-CONTAINING"/>
    <property type="match status" value="1"/>
</dbReference>
<comment type="similarity">
    <text evidence="3">Belongs to the FAD-dependent oxidoreductase family.</text>
</comment>
<dbReference type="Pfam" id="PF07992">
    <property type="entry name" value="Pyr_redox_2"/>
    <property type="match status" value="1"/>
</dbReference>
<keyword evidence="7" id="KW-0560">Oxidoreductase</keyword>
<evidence type="ECO:0000256" key="5">
    <source>
        <dbReference type="ARBA" id="ARBA00022630"/>
    </source>
</evidence>
<feature type="domain" description="Rubredoxin binding" evidence="10">
    <location>
        <begin position="320"/>
        <end position="384"/>
    </location>
</feature>
<evidence type="ECO:0000256" key="1">
    <source>
        <dbReference type="ARBA" id="ARBA00001974"/>
    </source>
</evidence>
<evidence type="ECO:0000259" key="9">
    <source>
        <dbReference type="Pfam" id="PF07992"/>
    </source>
</evidence>
<dbReference type="InterPro" id="IPR036188">
    <property type="entry name" value="FAD/NAD-bd_sf"/>
</dbReference>
<dbReference type="SUPFAM" id="SSF51905">
    <property type="entry name" value="FAD/NAD(P)-binding domain"/>
    <property type="match status" value="1"/>
</dbReference>
<dbReference type="EMBL" id="JANUGV010000003">
    <property type="protein sequence ID" value="MCS0609376.1"/>
    <property type="molecule type" value="Genomic_DNA"/>
</dbReference>